<proteinExistence type="predicted"/>
<dbReference type="InterPro" id="IPR036116">
    <property type="entry name" value="FN3_sf"/>
</dbReference>
<gene>
    <name evidence="3" type="ORF">FLL46_18495</name>
</gene>
<feature type="signal peptide" evidence="1">
    <location>
        <begin position="1"/>
        <end position="34"/>
    </location>
</feature>
<dbReference type="SUPFAM" id="SSF55486">
    <property type="entry name" value="Metalloproteases ('zincins'), catalytic domain"/>
    <property type="match status" value="1"/>
</dbReference>
<dbReference type="InterPro" id="IPR013783">
    <property type="entry name" value="Ig-like_fold"/>
</dbReference>
<name>A0A545U924_9GAMM</name>
<feature type="chain" id="PRO_5022192078" evidence="1">
    <location>
        <begin position="35"/>
        <end position="898"/>
    </location>
</feature>
<evidence type="ECO:0000259" key="2">
    <source>
        <dbReference type="PROSITE" id="PS50853"/>
    </source>
</evidence>
<dbReference type="OrthoDB" id="220114at2"/>
<evidence type="ECO:0000313" key="3">
    <source>
        <dbReference type="EMBL" id="TQV85913.1"/>
    </source>
</evidence>
<sequence length="898" mass="97845">MKTNTTHQFLLRFFQKIRLKVLFACLFFSPILQATSDPSLENWNKGEQNTLISTPTQLSLGTPASFLEQLGINEIAAKNLSLNDNITNSQSNLGLTNFTLVDNEGGGIEVVAENFFLETNGTLSMNGHATGIPNSEFILQGNENNVYGWIILRDRNLAYEYTTVGKNLVVDEIAITDVHPVCDFEHHKHDRLIATTKHAFQYSLSDIPHIGPYPGTHVGQLESKPGSSYVILLDTRRVMSNGIPYDVSKEFIWTTWQIVAASFSMFDVNVTTNQRVYDNAAPSRRGGATMYRESGRSSCHFAFGTSTFCTLYRESDAYGQGRIAAHEIGHLLHLAHDGGYPGGEYYNGIPEFEWVPVMGNIWMGTSWNNALYQWSKGEYSGASNREDDFVKINRFIPFKPDDISNTKALIIDSGGNVSAANNIGQIEYNTDSDSFAFSIGSSGGHVNLTIDRAEHIGGGMLDVHARIKDASGNIVAQSNKSVNRSASFDLTLSAGNYTLEITGGAEGTPSRGFSKYSSLGYYAIEGTISGAGTGNDIPIINNIANGSTLSGSSQLFSWNSGDATEFRLAAGSSQGAEDYYGISKPTTDTSETATGLPTDGSIVHVTLHYLIKDRWSQSYYTYTAFDENNNGKLGITSPTEGETLSGSSQLFRWNPGNATGFWFYAGSSRGARDYYRNSSVINGTSHTVTGLPTDGSTVHITFHYYENGQWSQLYYTYKAANDGGSCTSAPATPNKPVNTANSSTSFTADWNSVSQATSYAVQLWVNDSEWQTVDTTSDSEYTFKGLPAGSTQYVRVNASNSCGSSYYSYWSEMELPSDGCTSAPAVPTGLNGSSRAISWNAVPGATRYDVEYWTGVWTYHGSSSSPSYSLGLSGTQYVRVRASNSCGNSQYSNWVTVY</sequence>
<organism evidence="3 4">
    <name type="scientific">Aliikangiella coralliicola</name>
    <dbReference type="NCBI Taxonomy" id="2592383"/>
    <lineage>
        <taxon>Bacteria</taxon>
        <taxon>Pseudomonadati</taxon>
        <taxon>Pseudomonadota</taxon>
        <taxon>Gammaproteobacteria</taxon>
        <taxon>Oceanospirillales</taxon>
        <taxon>Pleioneaceae</taxon>
        <taxon>Aliikangiella</taxon>
    </lineage>
</organism>
<dbReference type="Proteomes" id="UP000315439">
    <property type="component" value="Unassembled WGS sequence"/>
</dbReference>
<feature type="domain" description="Fibronectin type-III" evidence="2">
    <location>
        <begin position="732"/>
        <end position="818"/>
    </location>
</feature>
<keyword evidence="4" id="KW-1185">Reference proteome</keyword>
<dbReference type="AlphaFoldDB" id="A0A545U924"/>
<reference evidence="3 4" key="1">
    <citation type="submission" date="2019-07" db="EMBL/GenBank/DDBJ databases">
        <title>Draft genome for Aliikangiella sp. M105.</title>
        <authorList>
            <person name="Wang G."/>
        </authorList>
    </citation>
    <scope>NUCLEOTIDE SEQUENCE [LARGE SCALE GENOMIC DNA]</scope>
    <source>
        <strain evidence="3 4">M105</strain>
    </source>
</reference>
<protein>
    <submittedName>
        <fullName evidence="3">Fibronectin type III domain-containing protein</fullName>
    </submittedName>
</protein>
<keyword evidence="1" id="KW-0732">Signal</keyword>
<accession>A0A545U924</accession>
<dbReference type="PROSITE" id="PS50853">
    <property type="entry name" value="FN3"/>
    <property type="match status" value="1"/>
</dbReference>
<dbReference type="InterPro" id="IPR003961">
    <property type="entry name" value="FN3_dom"/>
</dbReference>
<dbReference type="SMART" id="SM00060">
    <property type="entry name" value="FN3"/>
    <property type="match status" value="1"/>
</dbReference>
<dbReference type="CDD" id="cd00063">
    <property type="entry name" value="FN3"/>
    <property type="match status" value="1"/>
</dbReference>
<dbReference type="SUPFAM" id="SSF49265">
    <property type="entry name" value="Fibronectin type III"/>
    <property type="match status" value="1"/>
</dbReference>
<comment type="caution">
    <text evidence="3">The sequence shown here is derived from an EMBL/GenBank/DDBJ whole genome shotgun (WGS) entry which is preliminary data.</text>
</comment>
<dbReference type="Gene3D" id="2.60.40.10">
    <property type="entry name" value="Immunoglobulins"/>
    <property type="match status" value="2"/>
</dbReference>
<evidence type="ECO:0000313" key="4">
    <source>
        <dbReference type="Proteomes" id="UP000315439"/>
    </source>
</evidence>
<dbReference type="Gene3D" id="2.60.120.380">
    <property type="match status" value="1"/>
</dbReference>
<evidence type="ECO:0000256" key="1">
    <source>
        <dbReference type="SAM" id="SignalP"/>
    </source>
</evidence>
<dbReference type="EMBL" id="VIKS01000011">
    <property type="protein sequence ID" value="TQV85913.1"/>
    <property type="molecule type" value="Genomic_DNA"/>
</dbReference>
<dbReference type="RefSeq" id="WP_142932832.1">
    <property type="nucleotide sequence ID" value="NZ_ML660167.1"/>
</dbReference>